<keyword evidence="3 6" id="KW-0812">Transmembrane</keyword>
<sequence length="402" mass="39292">MVPALVVLALGAFTLGTSELGVAGLLPALGADLAVSAGTAGTLVSVYAVAVVVAGPVGAILLRRAPRRRVLLGALGALAVGNGATALATGLPLLLAARAFTGAAAAVYAVTALATATALVGPERRGRAVAVVFGGITASGVVGVPASTLLGDVVGWRGVYGGLSALAVAVLAAAAVFLPPASGRPLADSASRFLRRARSATAARGRMPYTFLGNALVTAGHYTASTYFVVLLTRRTDLAPATAALVLLTGGVAATIGNAVGGAGADRRTRRTLLATAASLAGCLAVVPLVMAGPVLTWLVSLVWAAAFSAFSTAAQAAVDRQAGPGAPLAGAVNISVFNVGIALGSALGGGVLHRAGFTGVHLVGAALVALGLVSVLHGRPRDLPRTPGAGTEVRGEVRGEA</sequence>
<protein>
    <submittedName>
        <fullName evidence="8">MFS transporter</fullName>
    </submittedName>
</protein>
<feature type="transmembrane region" description="Helical" evidence="6">
    <location>
        <begin position="211"/>
        <end position="232"/>
    </location>
</feature>
<feature type="transmembrane region" description="Helical" evidence="6">
    <location>
        <begin position="331"/>
        <end position="353"/>
    </location>
</feature>
<dbReference type="RefSeq" id="WP_167026133.1">
    <property type="nucleotide sequence ID" value="NZ_CP050177.1"/>
</dbReference>
<dbReference type="Pfam" id="PF07690">
    <property type="entry name" value="MFS_1"/>
    <property type="match status" value="1"/>
</dbReference>
<dbReference type="CDD" id="cd17324">
    <property type="entry name" value="MFS_NepI_like"/>
    <property type="match status" value="1"/>
</dbReference>
<dbReference type="InterPro" id="IPR050189">
    <property type="entry name" value="MFS_Efflux_Transporters"/>
</dbReference>
<comment type="subcellular location">
    <subcellularLocation>
        <location evidence="1">Cell membrane</location>
        <topology evidence="1">Multi-pass membrane protein</topology>
    </subcellularLocation>
</comment>
<proteinExistence type="predicted"/>
<feature type="transmembrane region" description="Helical" evidence="6">
    <location>
        <begin position="359"/>
        <end position="377"/>
    </location>
</feature>
<name>A0A6G9GVU6_9ACTN</name>
<evidence type="ECO:0000256" key="3">
    <source>
        <dbReference type="ARBA" id="ARBA00022692"/>
    </source>
</evidence>
<dbReference type="InterPro" id="IPR036259">
    <property type="entry name" value="MFS_trans_sf"/>
</dbReference>
<evidence type="ECO:0000313" key="9">
    <source>
        <dbReference type="Proteomes" id="UP000501179"/>
    </source>
</evidence>
<dbReference type="GO" id="GO:0022857">
    <property type="term" value="F:transmembrane transporter activity"/>
    <property type="evidence" value="ECO:0007669"/>
    <property type="project" value="InterPro"/>
</dbReference>
<evidence type="ECO:0000256" key="2">
    <source>
        <dbReference type="ARBA" id="ARBA00022475"/>
    </source>
</evidence>
<feature type="transmembrane region" description="Helical" evidence="6">
    <location>
        <begin position="158"/>
        <end position="178"/>
    </location>
</feature>
<feature type="domain" description="Major facilitator superfamily (MFS) profile" evidence="7">
    <location>
        <begin position="4"/>
        <end position="384"/>
    </location>
</feature>
<keyword evidence="9" id="KW-1185">Reference proteome</keyword>
<evidence type="ECO:0000313" key="8">
    <source>
        <dbReference type="EMBL" id="QIQ02330.1"/>
    </source>
</evidence>
<feature type="transmembrane region" description="Helical" evidence="6">
    <location>
        <begin position="298"/>
        <end position="319"/>
    </location>
</feature>
<evidence type="ECO:0000256" key="4">
    <source>
        <dbReference type="ARBA" id="ARBA00022989"/>
    </source>
</evidence>
<feature type="transmembrane region" description="Helical" evidence="6">
    <location>
        <begin position="100"/>
        <end position="121"/>
    </location>
</feature>
<dbReference type="AlphaFoldDB" id="A0A6G9GVU6"/>
<feature type="transmembrane region" description="Helical" evidence="6">
    <location>
        <begin position="238"/>
        <end position="260"/>
    </location>
</feature>
<gene>
    <name evidence="8" type="ORF">HA039_08425</name>
</gene>
<dbReference type="InterPro" id="IPR011701">
    <property type="entry name" value="MFS"/>
</dbReference>
<dbReference type="PANTHER" id="PTHR43124:SF10">
    <property type="entry name" value="PURINE EFFLUX PUMP PBUE"/>
    <property type="match status" value="1"/>
</dbReference>
<feature type="transmembrane region" description="Helical" evidence="6">
    <location>
        <begin position="272"/>
        <end position="292"/>
    </location>
</feature>
<feature type="transmembrane region" description="Helical" evidence="6">
    <location>
        <begin position="70"/>
        <end position="94"/>
    </location>
</feature>
<evidence type="ECO:0000256" key="1">
    <source>
        <dbReference type="ARBA" id="ARBA00004651"/>
    </source>
</evidence>
<keyword evidence="2" id="KW-1003">Cell membrane</keyword>
<organism evidence="8 9">
    <name type="scientific">Streptomyces liangshanensis</name>
    <dbReference type="NCBI Taxonomy" id="2717324"/>
    <lineage>
        <taxon>Bacteria</taxon>
        <taxon>Bacillati</taxon>
        <taxon>Actinomycetota</taxon>
        <taxon>Actinomycetes</taxon>
        <taxon>Kitasatosporales</taxon>
        <taxon>Streptomycetaceae</taxon>
        <taxon>Streptomyces</taxon>
    </lineage>
</organism>
<dbReference type="PANTHER" id="PTHR43124">
    <property type="entry name" value="PURINE EFFLUX PUMP PBUE"/>
    <property type="match status" value="1"/>
</dbReference>
<keyword evidence="4 6" id="KW-1133">Transmembrane helix</keyword>
<evidence type="ECO:0000256" key="6">
    <source>
        <dbReference type="SAM" id="Phobius"/>
    </source>
</evidence>
<dbReference type="SUPFAM" id="SSF103473">
    <property type="entry name" value="MFS general substrate transporter"/>
    <property type="match status" value="1"/>
</dbReference>
<accession>A0A6G9GVU6</accession>
<reference evidence="8 9" key="1">
    <citation type="submission" date="2020-03" db="EMBL/GenBank/DDBJ databases">
        <title>A novel species.</title>
        <authorList>
            <person name="Gao J."/>
        </authorList>
    </citation>
    <scope>NUCLEOTIDE SEQUENCE [LARGE SCALE GENOMIC DNA]</scope>
    <source>
        <strain evidence="8 9">QMT-12</strain>
    </source>
</reference>
<feature type="transmembrane region" description="Helical" evidence="6">
    <location>
        <begin position="33"/>
        <end position="58"/>
    </location>
</feature>
<dbReference type="InterPro" id="IPR020846">
    <property type="entry name" value="MFS_dom"/>
</dbReference>
<feature type="transmembrane region" description="Helical" evidence="6">
    <location>
        <begin position="128"/>
        <end position="146"/>
    </location>
</feature>
<dbReference type="GO" id="GO:0005886">
    <property type="term" value="C:plasma membrane"/>
    <property type="evidence" value="ECO:0007669"/>
    <property type="project" value="UniProtKB-SubCell"/>
</dbReference>
<dbReference type="Proteomes" id="UP000501179">
    <property type="component" value="Chromosome"/>
</dbReference>
<dbReference type="KEGG" id="slia:HA039_08425"/>
<dbReference type="Gene3D" id="1.20.1250.20">
    <property type="entry name" value="MFS general substrate transporter like domains"/>
    <property type="match status" value="2"/>
</dbReference>
<dbReference type="EMBL" id="CP050177">
    <property type="protein sequence ID" value="QIQ02330.1"/>
    <property type="molecule type" value="Genomic_DNA"/>
</dbReference>
<evidence type="ECO:0000259" key="7">
    <source>
        <dbReference type="PROSITE" id="PS50850"/>
    </source>
</evidence>
<keyword evidence="5 6" id="KW-0472">Membrane</keyword>
<evidence type="ECO:0000256" key="5">
    <source>
        <dbReference type="ARBA" id="ARBA00023136"/>
    </source>
</evidence>
<dbReference type="PROSITE" id="PS50850">
    <property type="entry name" value="MFS"/>
    <property type="match status" value="1"/>
</dbReference>